<keyword evidence="1" id="KW-1133">Transmembrane helix</keyword>
<protein>
    <submittedName>
        <fullName evidence="2">Uncharacterized protein</fullName>
    </submittedName>
</protein>
<evidence type="ECO:0000313" key="3">
    <source>
        <dbReference type="Proteomes" id="UP000236584"/>
    </source>
</evidence>
<accession>A0A2I8VJG6</accession>
<dbReference type="EMBL" id="CP026309">
    <property type="protein sequence ID" value="AUV82066.1"/>
    <property type="molecule type" value="Genomic_DNA"/>
</dbReference>
<proteinExistence type="predicted"/>
<dbReference type="Proteomes" id="UP000236584">
    <property type="component" value="Chromosome"/>
</dbReference>
<feature type="transmembrane region" description="Helical" evidence="1">
    <location>
        <begin position="138"/>
        <end position="157"/>
    </location>
</feature>
<keyword evidence="3" id="KW-1185">Reference proteome</keyword>
<evidence type="ECO:0000256" key="1">
    <source>
        <dbReference type="SAM" id="Phobius"/>
    </source>
</evidence>
<dbReference type="GeneID" id="35592573"/>
<evidence type="ECO:0000313" key="2">
    <source>
        <dbReference type="EMBL" id="AUV82066.1"/>
    </source>
</evidence>
<dbReference type="KEGG" id="srub:C2R22_10740"/>
<organism evidence="2 3">
    <name type="scientific">Salinigranum rubrum</name>
    <dbReference type="NCBI Taxonomy" id="755307"/>
    <lineage>
        <taxon>Archaea</taxon>
        <taxon>Methanobacteriati</taxon>
        <taxon>Methanobacteriota</taxon>
        <taxon>Stenosarchaea group</taxon>
        <taxon>Halobacteria</taxon>
        <taxon>Halobacteriales</taxon>
        <taxon>Haloferacaceae</taxon>
        <taxon>Salinigranum</taxon>
    </lineage>
</organism>
<keyword evidence="1" id="KW-0472">Membrane</keyword>
<reference evidence="2 3" key="1">
    <citation type="submission" date="2018-01" db="EMBL/GenBank/DDBJ databases">
        <title>Complete genome sequence of Salinigranum rubrum GX10T, an extremely halophilic archaeon isolated from a marine solar saltern.</title>
        <authorList>
            <person name="Han S."/>
        </authorList>
    </citation>
    <scope>NUCLEOTIDE SEQUENCE [LARGE SCALE GENOMIC DNA]</scope>
    <source>
        <strain evidence="2 3">GX10</strain>
    </source>
</reference>
<keyword evidence="1" id="KW-0812">Transmembrane</keyword>
<sequence length="160" mass="17107">MSAGQRIAAVLEDNRLTRDELDTYDAVTVATALERLGVVRDAQASAFGNNDFFEADGLGRVKDTNRQQFREKWRGLFESVVFPLVEGDKIASSGLVTEEDRNRVRFGESDSADVVNDVQQHNESVTAENNAVTSSSGVSTGLLAVLAGAVALAFAVLGGQ</sequence>
<name>A0A2I8VJG6_9EURY</name>
<gene>
    <name evidence="2" type="ORF">C2R22_10740</name>
</gene>
<dbReference type="AlphaFoldDB" id="A0A2I8VJG6"/>
<dbReference type="RefSeq" id="WP_103425755.1">
    <property type="nucleotide sequence ID" value="NZ_CP026309.1"/>
</dbReference>